<feature type="transmembrane region" description="Helical" evidence="5">
    <location>
        <begin position="70"/>
        <end position="90"/>
    </location>
</feature>
<dbReference type="InterPro" id="IPR007016">
    <property type="entry name" value="O-antigen_ligase-rel_domated"/>
</dbReference>
<gene>
    <name evidence="7" type="ORF">IQ260_23890</name>
</gene>
<accession>A0A928ZY78</accession>
<evidence type="ECO:0000259" key="6">
    <source>
        <dbReference type="Pfam" id="PF04932"/>
    </source>
</evidence>
<reference evidence="7" key="1">
    <citation type="submission" date="2020-10" db="EMBL/GenBank/DDBJ databases">
        <authorList>
            <person name="Castelo-Branco R."/>
            <person name="Eusebio N."/>
            <person name="Adriana R."/>
            <person name="Vieira A."/>
            <person name="Brugerolle De Fraissinette N."/>
            <person name="Rezende De Castro R."/>
            <person name="Schneider M.P."/>
            <person name="Vasconcelos V."/>
            <person name="Leao P.N."/>
        </authorList>
    </citation>
    <scope>NUCLEOTIDE SEQUENCE</scope>
    <source>
        <strain evidence="7">LEGE 11479</strain>
    </source>
</reference>
<dbReference type="AlphaFoldDB" id="A0A928ZY78"/>
<dbReference type="EMBL" id="JADEXP010000309">
    <property type="protein sequence ID" value="MBE9069692.1"/>
    <property type="molecule type" value="Genomic_DNA"/>
</dbReference>
<evidence type="ECO:0000313" key="7">
    <source>
        <dbReference type="EMBL" id="MBE9069692.1"/>
    </source>
</evidence>
<name>A0A928ZY78_LEPEC</name>
<organism evidence="7 8">
    <name type="scientific">Leptolyngbya cf. ectocarpi LEGE 11479</name>
    <dbReference type="NCBI Taxonomy" id="1828722"/>
    <lineage>
        <taxon>Bacteria</taxon>
        <taxon>Bacillati</taxon>
        <taxon>Cyanobacteriota</taxon>
        <taxon>Cyanophyceae</taxon>
        <taxon>Leptolyngbyales</taxon>
        <taxon>Leptolyngbyaceae</taxon>
        <taxon>Leptolyngbya group</taxon>
        <taxon>Leptolyngbya</taxon>
    </lineage>
</organism>
<comment type="subcellular location">
    <subcellularLocation>
        <location evidence="1">Membrane</location>
        <topology evidence="1">Multi-pass membrane protein</topology>
    </subcellularLocation>
</comment>
<evidence type="ECO:0000256" key="1">
    <source>
        <dbReference type="ARBA" id="ARBA00004141"/>
    </source>
</evidence>
<evidence type="ECO:0000256" key="5">
    <source>
        <dbReference type="SAM" id="Phobius"/>
    </source>
</evidence>
<dbReference type="RefSeq" id="WP_193995582.1">
    <property type="nucleotide sequence ID" value="NZ_JADEXP010000309.1"/>
</dbReference>
<comment type="caution">
    <text evidence="7">The sequence shown here is derived from an EMBL/GenBank/DDBJ whole genome shotgun (WGS) entry which is preliminary data.</text>
</comment>
<feature type="transmembrane region" description="Helical" evidence="5">
    <location>
        <begin position="127"/>
        <end position="144"/>
    </location>
</feature>
<keyword evidence="3 5" id="KW-1133">Transmembrane helix</keyword>
<dbReference type="PANTHER" id="PTHR37422">
    <property type="entry name" value="TEICHURONIC ACID BIOSYNTHESIS PROTEIN TUAE"/>
    <property type="match status" value="1"/>
</dbReference>
<feature type="transmembrane region" description="Helical" evidence="5">
    <location>
        <begin position="269"/>
        <end position="298"/>
    </location>
</feature>
<feature type="domain" description="O-antigen ligase-related" evidence="6">
    <location>
        <begin position="229"/>
        <end position="372"/>
    </location>
</feature>
<feature type="transmembrane region" description="Helical" evidence="5">
    <location>
        <begin position="156"/>
        <end position="178"/>
    </location>
</feature>
<dbReference type="GO" id="GO:0016874">
    <property type="term" value="F:ligase activity"/>
    <property type="evidence" value="ECO:0007669"/>
    <property type="project" value="UniProtKB-KW"/>
</dbReference>
<feature type="transmembrane region" description="Helical" evidence="5">
    <location>
        <begin position="97"/>
        <end position="121"/>
    </location>
</feature>
<dbReference type="PANTHER" id="PTHR37422:SF17">
    <property type="entry name" value="O-ANTIGEN LIGASE"/>
    <property type="match status" value="1"/>
</dbReference>
<dbReference type="InterPro" id="IPR051533">
    <property type="entry name" value="WaaL-like"/>
</dbReference>
<protein>
    <submittedName>
        <fullName evidence="7">O-antigen ligase family protein</fullName>
    </submittedName>
</protein>
<dbReference type="GO" id="GO:0016020">
    <property type="term" value="C:membrane"/>
    <property type="evidence" value="ECO:0007669"/>
    <property type="project" value="UniProtKB-SubCell"/>
</dbReference>
<keyword evidence="2 5" id="KW-0812">Transmembrane</keyword>
<feature type="transmembrane region" description="Helical" evidence="5">
    <location>
        <begin position="221"/>
        <end position="237"/>
    </location>
</feature>
<keyword evidence="8" id="KW-1185">Reference proteome</keyword>
<evidence type="ECO:0000256" key="3">
    <source>
        <dbReference type="ARBA" id="ARBA00022989"/>
    </source>
</evidence>
<evidence type="ECO:0000256" key="2">
    <source>
        <dbReference type="ARBA" id="ARBA00022692"/>
    </source>
</evidence>
<feature type="transmembrane region" description="Helical" evidence="5">
    <location>
        <begin position="35"/>
        <end position="58"/>
    </location>
</feature>
<feature type="transmembrane region" description="Helical" evidence="5">
    <location>
        <begin position="198"/>
        <end position="214"/>
    </location>
</feature>
<dbReference type="Pfam" id="PF04932">
    <property type="entry name" value="Wzy_C"/>
    <property type="match status" value="1"/>
</dbReference>
<dbReference type="Proteomes" id="UP000615026">
    <property type="component" value="Unassembled WGS sequence"/>
</dbReference>
<proteinExistence type="predicted"/>
<evidence type="ECO:0000313" key="8">
    <source>
        <dbReference type="Proteomes" id="UP000615026"/>
    </source>
</evidence>
<sequence>MVSKPAAVRNLFSRSEDAILARRALFESLLEKFEYAFVFISLFLFTDAVLIVILSGGASEGDGFDYGSVNFAPVQLFYMLNYSLTLLFLVCRYKRTIYVLLSNPLMVATSVLIASSFFWSFSPDDSLTGGVFATCNMLFAVYLAGRFTLKQQLTILSYVLFSIAVLNILFVKGLPQYGVMGPPVHTGAWRGVFTHKNGAGRLMVLACGVMFTMFNDVKNIRFKWMYLIGLLLSLYMIKKTGSGGALVNSIFIMAIVLITQVFKTKPRKLLLSLIFMTSATICISMAYVPIMTFALGLIGKDPTFTGRTDIWEYVHTMIGKRPALGYGVGGFWNGTDGPSLYIIQRARWNVPDSHQGFLDLTLQIGFIGASMVCLVMWQTLLRGVARVRLFKSWVSSWPTVYVLYLSLVNLSESSLLAPNSIFWILVCTTSFTTSFEAKYLVDFDRFGLVGKNKPRADQIMGKVKPPVNAHTNI</sequence>
<feature type="transmembrane region" description="Helical" evidence="5">
    <location>
        <begin position="243"/>
        <end position="262"/>
    </location>
</feature>
<evidence type="ECO:0000256" key="4">
    <source>
        <dbReference type="ARBA" id="ARBA00023136"/>
    </source>
</evidence>
<keyword evidence="7" id="KW-0436">Ligase</keyword>
<keyword evidence="4 5" id="KW-0472">Membrane</keyword>
<feature type="transmembrane region" description="Helical" evidence="5">
    <location>
        <begin position="357"/>
        <end position="377"/>
    </location>
</feature>